<feature type="transmembrane region" description="Helical" evidence="1">
    <location>
        <begin position="231"/>
        <end position="252"/>
    </location>
</feature>
<keyword evidence="4" id="KW-1185">Reference proteome</keyword>
<dbReference type="Proteomes" id="UP000218598">
    <property type="component" value="Unassembled WGS sequence"/>
</dbReference>
<reference evidence="3 4" key="1">
    <citation type="journal article" date="2017" name="Elife">
        <title>Extensive horizontal gene transfer in cheese-associated bacteria.</title>
        <authorList>
            <person name="Bonham K.S."/>
            <person name="Wolfe B.E."/>
            <person name="Dutton R.J."/>
        </authorList>
    </citation>
    <scope>NUCLEOTIDE SEQUENCE [LARGE SCALE GENOMIC DNA]</scope>
    <source>
        <strain evidence="3 4">341_9</strain>
    </source>
</reference>
<evidence type="ECO:0000256" key="1">
    <source>
        <dbReference type="SAM" id="Phobius"/>
    </source>
</evidence>
<feature type="transmembrane region" description="Helical" evidence="1">
    <location>
        <begin position="62"/>
        <end position="83"/>
    </location>
</feature>
<feature type="domain" description="DUF1468" evidence="2">
    <location>
        <begin position="32"/>
        <end position="249"/>
    </location>
</feature>
<protein>
    <recommendedName>
        <fullName evidence="2">DUF1468 domain-containing protein</fullName>
    </recommendedName>
</protein>
<sequence length="256" mass="26126">MRSTVKTPAPRRSAPAGARPLSALAVRKELIVVVLLAAVGIVLLVGSTTMNVLGEDVIGPQFVPVVLGVLLLLAAALLAVDVIRHPEQPRDLEQDEFEGNFSADMLHDISGLAEPGTPGAPTAVTGAVSSKDVAAAVAASEMPTDTPSDADAVVDADGVVDADAEAAAHATAAKNPSSDLRTLGLVLLSMVGFVVILPYAGWVISAAALFWCMCRLLGSKRPFFDIGVSLLASSLIQLAFGGLLGLSLPALFGGSL</sequence>
<proteinExistence type="predicted"/>
<dbReference type="OrthoDB" id="5119225at2"/>
<keyword evidence="1" id="KW-0812">Transmembrane</keyword>
<dbReference type="AlphaFoldDB" id="A0A2A3YME7"/>
<evidence type="ECO:0000313" key="3">
    <source>
        <dbReference type="EMBL" id="PCC40536.1"/>
    </source>
</evidence>
<feature type="transmembrane region" description="Helical" evidence="1">
    <location>
        <begin position="30"/>
        <end position="50"/>
    </location>
</feature>
<dbReference type="InterPro" id="IPR009936">
    <property type="entry name" value="DUF1468"/>
</dbReference>
<accession>A0A2A3YME7</accession>
<comment type="caution">
    <text evidence="3">The sequence shown here is derived from an EMBL/GenBank/DDBJ whole genome shotgun (WGS) entry which is preliminary data.</text>
</comment>
<dbReference type="EMBL" id="NRGR01000005">
    <property type="protein sequence ID" value="PCC40536.1"/>
    <property type="molecule type" value="Genomic_DNA"/>
</dbReference>
<dbReference type="Pfam" id="PF07331">
    <property type="entry name" value="TctB"/>
    <property type="match status" value="1"/>
</dbReference>
<organism evidence="3 4">
    <name type="scientific">Brachybacterium alimentarium</name>
    <dbReference type="NCBI Taxonomy" id="47845"/>
    <lineage>
        <taxon>Bacteria</taxon>
        <taxon>Bacillati</taxon>
        <taxon>Actinomycetota</taxon>
        <taxon>Actinomycetes</taxon>
        <taxon>Micrococcales</taxon>
        <taxon>Dermabacteraceae</taxon>
        <taxon>Brachybacterium</taxon>
    </lineage>
</organism>
<keyword evidence="1" id="KW-1133">Transmembrane helix</keyword>
<evidence type="ECO:0000313" key="4">
    <source>
        <dbReference type="Proteomes" id="UP000218598"/>
    </source>
</evidence>
<keyword evidence="1" id="KW-0472">Membrane</keyword>
<feature type="transmembrane region" description="Helical" evidence="1">
    <location>
        <begin position="183"/>
        <end position="211"/>
    </location>
</feature>
<name>A0A2A3YME7_9MICO</name>
<evidence type="ECO:0000259" key="2">
    <source>
        <dbReference type="Pfam" id="PF07331"/>
    </source>
</evidence>
<gene>
    <name evidence="3" type="ORF">CIK66_01775</name>
</gene>